<keyword evidence="2" id="KW-1185">Reference proteome</keyword>
<proteinExistence type="predicted"/>
<dbReference type="EMBL" id="CAJVQC010001115">
    <property type="protein sequence ID" value="CAG8487834.1"/>
    <property type="molecule type" value="Genomic_DNA"/>
</dbReference>
<dbReference type="Proteomes" id="UP000789920">
    <property type="component" value="Unassembled WGS sequence"/>
</dbReference>
<gene>
    <name evidence="1" type="ORF">RPERSI_LOCUS1257</name>
</gene>
<reference evidence="1" key="1">
    <citation type="submission" date="2021-06" db="EMBL/GenBank/DDBJ databases">
        <authorList>
            <person name="Kallberg Y."/>
            <person name="Tangrot J."/>
            <person name="Rosling A."/>
        </authorList>
    </citation>
    <scope>NUCLEOTIDE SEQUENCE</scope>
    <source>
        <strain evidence="1">MA461A</strain>
    </source>
</reference>
<comment type="caution">
    <text evidence="1">The sequence shown here is derived from an EMBL/GenBank/DDBJ whole genome shotgun (WGS) entry which is preliminary data.</text>
</comment>
<name>A0ACA9KS88_9GLOM</name>
<protein>
    <submittedName>
        <fullName evidence="1">9470_t:CDS:1</fullName>
    </submittedName>
</protein>
<evidence type="ECO:0000313" key="2">
    <source>
        <dbReference type="Proteomes" id="UP000789920"/>
    </source>
</evidence>
<organism evidence="1 2">
    <name type="scientific">Racocetra persica</name>
    <dbReference type="NCBI Taxonomy" id="160502"/>
    <lineage>
        <taxon>Eukaryota</taxon>
        <taxon>Fungi</taxon>
        <taxon>Fungi incertae sedis</taxon>
        <taxon>Mucoromycota</taxon>
        <taxon>Glomeromycotina</taxon>
        <taxon>Glomeromycetes</taxon>
        <taxon>Diversisporales</taxon>
        <taxon>Gigasporaceae</taxon>
        <taxon>Racocetra</taxon>
    </lineage>
</organism>
<sequence>MAVKNDIEYDGTVKDKNKTPTLAKMNKMSDLAKLNQNGIL</sequence>
<accession>A0ACA9KS88</accession>
<evidence type="ECO:0000313" key="1">
    <source>
        <dbReference type="EMBL" id="CAG8487834.1"/>
    </source>
</evidence>